<feature type="region of interest" description="Disordered" evidence="1">
    <location>
        <begin position="90"/>
        <end position="115"/>
    </location>
</feature>
<sequence>MSAGNGNVESLREISVRRQFLSEKLLKASYSNDESIVFGAFAAVQVGGDHEYKAASKALTYLVDKIKEMAWYGVSCLHTDDGTYLLRTYKHNPRRPTHPKGLESARIDEEKSDES</sequence>
<dbReference type="AlphaFoldDB" id="A0A4Y2P3S3"/>
<dbReference type="EMBL" id="BGPR01010505">
    <property type="protein sequence ID" value="GBN46535.1"/>
    <property type="molecule type" value="Genomic_DNA"/>
</dbReference>
<reference evidence="2 3" key="1">
    <citation type="journal article" date="2019" name="Sci. Rep.">
        <title>Orb-weaving spider Araneus ventricosus genome elucidates the spidroin gene catalogue.</title>
        <authorList>
            <person name="Kono N."/>
            <person name="Nakamura H."/>
            <person name="Ohtoshi R."/>
            <person name="Moran D.A.P."/>
            <person name="Shinohara A."/>
            <person name="Yoshida Y."/>
            <person name="Fujiwara M."/>
            <person name="Mori M."/>
            <person name="Tomita M."/>
            <person name="Arakawa K."/>
        </authorList>
    </citation>
    <scope>NUCLEOTIDE SEQUENCE [LARGE SCALE GENOMIC DNA]</scope>
</reference>
<keyword evidence="3" id="KW-1185">Reference proteome</keyword>
<evidence type="ECO:0000313" key="3">
    <source>
        <dbReference type="Proteomes" id="UP000499080"/>
    </source>
</evidence>
<dbReference type="Proteomes" id="UP000499080">
    <property type="component" value="Unassembled WGS sequence"/>
</dbReference>
<gene>
    <name evidence="2" type="ORF">AVEN_193054_1</name>
</gene>
<protein>
    <submittedName>
        <fullName evidence="2">Uncharacterized protein</fullName>
    </submittedName>
</protein>
<comment type="caution">
    <text evidence="2">The sequence shown here is derived from an EMBL/GenBank/DDBJ whole genome shotgun (WGS) entry which is preliminary data.</text>
</comment>
<evidence type="ECO:0000256" key="1">
    <source>
        <dbReference type="SAM" id="MobiDB-lite"/>
    </source>
</evidence>
<accession>A0A4Y2P3S3</accession>
<evidence type="ECO:0000313" key="2">
    <source>
        <dbReference type="EMBL" id="GBN46535.1"/>
    </source>
</evidence>
<proteinExistence type="predicted"/>
<name>A0A4Y2P3S3_ARAVE</name>
<organism evidence="2 3">
    <name type="scientific">Araneus ventricosus</name>
    <name type="common">Orbweaver spider</name>
    <name type="synonym">Epeira ventricosa</name>
    <dbReference type="NCBI Taxonomy" id="182803"/>
    <lineage>
        <taxon>Eukaryota</taxon>
        <taxon>Metazoa</taxon>
        <taxon>Ecdysozoa</taxon>
        <taxon>Arthropoda</taxon>
        <taxon>Chelicerata</taxon>
        <taxon>Arachnida</taxon>
        <taxon>Araneae</taxon>
        <taxon>Araneomorphae</taxon>
        <taxon>Entelegynae</taxon>
        <taxon>Araneoidea</taxon>
        <taxon>Araneidae</taxon>
        <taxon>Araneus</taxon>
    </lineage>
</organism>
<feature type="compositionally biased region" description="Basic and acidic residues" evidence="1">
    <location>
        <begin position="100"/>
        <end position="115"/>
    </location>
</feature>